<gene>
    <name evidence="3" type="ORF">HNP48_003906</name>
</gene>
<dbReference type="PANTHER" id="PTHR42928:SF5">
    <property type="entry name" value="BLR1237 PROTEIN"/>
    <property type="match status" value="1"/>
</dbReference>
<sequence>MYRALAGIALALCAATGFAQTWSAKPITIIVPFGAGGNTDTIARLTASHLTKALGTSVVVDNRPGASGLIAAKQVLGAPADGYTLFMATATQMVTAPFVNPNFNYDPAKDFAPVVNIGANAFVIATKSALPVKNLGELVALAKQQPGKLSYGSGGTAALTHLSAYIFTKRAEIDMVHVPYRGGAPAMTDLLGGVIDMYSASPSEVISQANGGKIRLLAISSATRSKELPNVPTIAETFPGHEVTTWNGLVARAGTPPEVLDRIATEVLRMKDDPVAVQKLEEAGVVPLFTPRAAFGAQIQRELLMWGKVLKNSGIRAE</sequence>
<dbReference type="Proteomes" id="UP000575083">
    <property type="component" value="Unassembled WGS sequence"/>
</dbReference>
<dbReference type="InterPro" id="IPR005064">
    <property type="entry name" value="BUG"/>
</dbReference>
<evidence type="ECO:0000256" key="1">
    <source>
        <dbReference type="ARBA" id="ARBA00006987"/>
    </source>
</evidence>
<accession>A0A7X0PFW7</accession>
<dbReference type="Gene3D" id="3.40.190.10">
    <property type="entry name" value="Periplasmic binding protein-like II"/>
    <property type="match status" value="1"/>
</dbReference>
<organism evidence="3 4">
    <name type="scientific">Acidovorax soli</name>
    <dbReference type="NCBI Taxonomy" id="592050"/>
    <lineage>
        <taxon>Bacteria</taxon>
        <taxon>Pseudomonadati</taxon>
        <taxon>Pseudomonadota</taxon>
        <taxon>Betaproteobacteria</taxon>
        <taxon>Burkholderiales</taxon>
        <taxon>Comamonadaceae</taxon>
        <taxon>Acidovorax</taxon>
    </lineage>
</organism>
<proteinExistence type="inferred from homology"/>
<dbReference type="Pfam" id="PF03401">
    <property type="entry name" value="TctC"/>
    <property type="match status" value="1"/>
</dbReference>
<keyword evidence="3" id="KW-0675">Receptor</keyword>
<reference evidence="3 4" key="1">
    <citation type="submission" date="2020-08" db="EMBL/GenBank/DDBJ databases">
        <title>Functional genomics of gut bacteria from endangered species of beetles.</title>
        <authorList>
            <person name="Carlos-Shanley C."/>
        </authorList>
    </citation>
    <scope>NUCLEOTIDE SEQUENCE [LARGE SCALE GENOMIC DNA]</scope>
    <source>
        <strain evidence="3 4">S00198</strain>
    </source>
</reference>
<dbReference type="CDD" id="cd07012">
    <property type="entry name" value="PBP2_Bug_TTT"/>
    <property type="match status" value="1"/>
</dbReference>
<keyword evidence="2" id="KW-0732">Signal</keyword>
<dbReference type="Gene3D" id="3.40.190.150">
    <property type="entry name" value="Bordetella uptake gene, domain 1"/>
    <property type="match status" value="1"/>
</dbReference>
<keyword evidence="4" id="KW-1185">Reference proteome</keyword>
<dbReference type="InterPro" id="IPR042100">
    <property type="entry name" value="Bug_dom1"/>
</dbReference>
<dbReference type="EMBL" id="JACHLK010000008">
    <property type="protein sequence ID" value="MBB6561213.1"/>
    <property type="molecule type" value="Genomic_DNA"/>
</dbReference>
<dbReference type="AlphaFoldDB" id="A0A7X0PFW7"/>
<protein>
    <submittedName>
        <fullName evidence="3">Tripartite-type tricarboxylate transporter receptor subunit TctC</fullName>
    </submittedName>
</protein>
<feature type="signal peptide" evidence="2">
    <location>
        <begin position="1"/>
        <end position="19"/>
    </location>
</feature>
<comment type="caution">
    <text evidence="3">The sequence shown here is derived from an EMBL/GenBank/DDBJ whole genome shotgun (WGS) entry which is preliminary data.</text>
</comment>
<dbReference type="RefSeq" id="WP_184860039.1">
    <property type="nucleotide sequence ID" value="NZ_JACHLK010000008.1"/>
</dbReference>
<dbReference type="PANTHER" id="PTHR42928">
    <property type="entry name" value="TRICARBOXYLATE-BINDING PROTEIN"/>
    <property type="match status" value="1"/>
</dbReference>
<evidence type="ECO:0000313" key="4">
    <source>
        <dbReference type="Proteomes" id="UP000575083"/>
    </source>
</evidence>
<evidence type="ECO:0000313" key="3">
    <source>
        <dbReference type="EMBL" id="MBB6561213.1"/>
    </source>
</evidence>
<name>A0A7X0PFW7_9BURK</name>
<feature type="chain" id="PRO_5031389366" evidence="2">
    <location>
        <begin position="20"/>
        <end position="318"/>
    </location>
</feature>
<evidence type="ECO:0000256" key="2">
    <source>
        <dbReference type="SAM" id="SignalP"/>
    </source>
</evidence>
<dbReference type="PIRSF" id="PIRSF017082">
    <property type="entry name" value="YflP"/>
    <property type="match status" value="1"/>
</dbReference>
<comment type="similarity">
    <text evidence="1">Belongs to the UPF0065 (bug) family.</text>
</comment>
<dbReference type="SUPFAM" id="SSF53850">
    <property type="entry name" value="Periplasmic binding protein-like II"/>
    <property type="match status" value="1"/>
</dbReference>